<feature type="compositionally biased region" description="Polar residues" evidence="1">
    <location>
        <begin position="743"/>
        <end position="765"/>
    </location>
</feature>
<dbReference type="InterPro" id="IPR013887">
    <property type="entry name" value="UPF0592"/>
</dbReference>
<protein>
    <submittedName>
        <fullName evidence="2">Uncharacterized protein</fullName>
    </submittedName>
</protein>
<feature type="compositionally biased region" description="Low complexity" evidence="1">
    <location>
        <begin position="20"/>
        <end position="32"/>
    </location>
</feature>
<reference evidence="2 3" key="1">
    <citation type="journal article" date="2019" name="Front. Genet.">
        <title>Whole-Genome Sequencing of the Opportunistic Yeast Pathogen Candida inconspicua Uncovers Its Hybrid Origin.</title>
        <authorList>
            <person name="Mixao V."/>
            <person name="Hansen A.P."/>
            <person name="Saus E."/>
            <person name="Boekhout T."/>
            <person name="Lass-Florl C."/>
            <person name="Gabaldon T."/>
        </authorList>
    </citation>
    <scope>NUCLEOTIDE SEQUENCE [LARGE SCALE GENOMIC DNA]</scope>
    <source>
        <strain evidence="2 3">CBS 180</strain>
    </source>
</reference>
<feature type="region of interest" description="Disordered" evidence="1">
    <location>
        <begin position="743"/>
        <end position="770"/>
    </location>
</feature>
<feature type="region of interest" description="Disordered" evidence="1">
    <location>
        <begin position="798"/>
        <end position="822"/>
    </location>
</feature>
<dbReference type="PANTHER" id="PTHR37988">
    <property type="entry name" value="UPF0592 MEMBRANE PROTEIN C7D4.03C"/>
    <property type="match status" value="1"/>
</dbReference>
<keyword evidence="3" id="KW-1185">Reference proteome</keyword>
<accession>A0A4T0X0V3</accession>
<feature type="compositionally biased region" description="Low complexity" evidence="1">
    <location>
        <begin position="57"/>
        <end position="98"/>
    </location>
</feature>
<dbReference type="Proteomes" id="UP000307173">
    <property type="component" value="Unassembled WGS sequence"/>
</dbReference>
<feature type="compositionally biased region" description="Polar residues" evidence="1">
    <location>
        <begin position="1"/>
        <end position="10"/>
    </location>
</feature>
<evidence type="ECO:0000313" key="3">
    <source>
        <dbReference type="Proteomes" id="UP000307173"/>
    </source>
</evidence>
<evidence type="ECO:0000313" key="2">
    <source>
        <dbReference type="EMBL" id="TID24584.1"/>
    </source>
</evidence>
<sequence>MKLWSNATGRRQNKLKKSSKSASQLSTPSSTPDQNIHETVSDLSQPHAPAMHKTHSRSSSMRSQSSHLQSSSRLESPPNISNLSHLSISPSSTSGFSKPSSFSAISNSYNDSNRMETVKQLDTALIKFLSKKNSSASKSNILRTKVLPNLRYPPKPFDHINDLLSTAIVDLNINLLLMEAKCFFSWWTELFNILSLEIQSVPSLDKNCYYETVSRIISHSIWSFFQFNQTYSQAFAETYKLYQKMLLQTFELSILRLNGKTVTFSVSIFIAKVFAYSFFNLPNTSRGLSFLLNTKLKNFKQIFNICIHNSFTTVPSNNISQFSSILNDISTQFPDHLVPMISANVQPRNINYVIESQFINSVYPPKDKIEGIKETKGIWVNRWCSNENVTVFCSFFRNYLTASSIYLKNFPLLMINEYYVFGMPGFLCFLTHIYQIFSTQINQQICKASKLNSKLKNNFSSSNNIPFNDTLFTIPPKVSSETNIDKCFNVLRDLLTNQRNANEKLLHTGVIKGYENILKLFIVKTNILDTCKVEIVLGLFTQFLKTIESKDLVANYSNSIVLDWKFWIDTIVKLLDSNHLNSEIKALSTLYQIWDHIPLDAYDTKGDKKYWITVPTDNIKLNLINHLISDSNWNKFLGHYNPLERHMYVKLIIWKILGLQSSSNISTNYDFKFKALMNQHKIKETVFRKLTQTYEMTKFVTFKPCDPVINKKFQIVKSSDEKHRDQKLRVYPFEVFDDTVYSSSKPKAVSNGSTSTLVNSESSALTKDDTSENATWMGRLFNKSDSKSLGKFLKLSKSSEDTSNTTSNISSKTSSPISSNYSSVSSLDVATCEKADLYISKDFSYPPEWIQSKEQHDLYEFVLVDNHHRIQMRLHRINTIKNLQTRALNDFYLTNDPPRLPEITVPIPSLNSSLESLESEDLLSNEDINALEFETEFDEFDHTKFFDLGLSTGTKMLDQGSNVPAPLVYLSNGLLEFNEETIVFERFFNERLSELKIQNIEFSNALETENTHEYLQNNTSSSSFLEMNTPAKPYRLQNPSYEILHSQIPKIVPDLTGDRPNAF</sequence>
<dbReference type="STRING" id="52247.A0A4T0X0V3"/>
<comment type="caution">
    <text evidence="2">The sequence shown here is derived from an EMBL/GenBank/DDBJ whole genome shotgun (WGS) entry which is preliminary data.</text>
</comment>
<proteinExistence type="predicted"/>
<dbReference type="EMBL" id="SELW01000507">
    <property type="protein sequence ID" value="TID24584.1"/>
    <property type="molecule type" value="Genomic_DNA"/>
</dbReference>
<dbReference type="OrthoDB" id="296767at2759"/>
<dbReference type="AlphaFoldDB" id="A0A4T0X0V3"/>
<feature type="region of interest" description="Disordered" evidence="1">
    <location>
        <begin position="1"/>
        <end position="98"/>
    </location>
</feature>
<organism evidence="2 3">
    <name type="scientific">Pichia inconspicua</name>
    <dbReference type="NCBI Taxonomy" id="52247"/>
    <lineage>
        <taxon>Eukaryota</taxon>
        <taxon>Fungi</taxon>
        <taxon>Dikarya</taxon>
        <taxon>Ascomycota</taxon>
        <taxon>Saccharomycotina</taxon>
        <taxon>Pichiomycetes</taxon>
        <taxon>Pichiales</taxon>
        <taxon>Pichiaceae</taxon>
        <taxon>Pichia</taxon>
    </lineage>
</organism>
<name>A0A4T0X0V3_9ASCO</name>
<dbReference type="Pfam" id="PF08578">
    <property type="entry name" value="DUF1765"/>
    <property type="match status" value="1"/>
</dbReference>
<gene>
    <name evidence="2" type="ORF">CANINC_003056</name>
</gene>
<evidence type="ECO:0000256" key="1">
    <source>
        <dbReference type="SAM" id="MobiDB-lite"/>
    </source>
</evidence>
<dbReference type="PANTHER" id="PTHR37988:SF1">
    <property type="entry name" value="UPF0592 MEMBRANE PROTEIN C7D4.03C"/>
    <property type="match status" value="1"/>
</dbReference>